<dbReference type="InterPro" id="IPR026575">
    <property type="entry name" value="GpdQ/CpdA-like"/>
</dbReference>
<dbReference type="SUPFAM" id="SSF56300">
    <property type="entry name" value="Metallo-dependent phosphatases"/>
    <property type="match status" value="1"/>
</dbReference>
<keyword evidence="2" id="KW-0378">Hydrolase</keyword>
<dbReference type="PANTHER" id="PTHR42988">
    <property type="entry name" value="PHOSPHOHYDROLASE"/>
    <property type="match status" value="1"/>
</dbReference>
<proteinExistence type="inferred from homology"/>
<dbReference type="RefSeq" id="WP_235705145.1">
    <property type="nucleotide sequence ID" value="NZ_JAKGBZ010000032.1"/>
</dbReference>
<dbReference type="InterPro" id="IPR042283">
    <property type="entry name" value="GpdQ_catalytic"/>
</dbReference>
<dbReference type="InterPro" id="IPR050884">
    <property type="entry name" value="CNP_phosphodiesterase-III"/>
</dbReference>
<keyword evidence="3" id="KW-0408">Iron</keyword>
<dbReference type="Pfam" id="PF00149">
    <property type="entry name" value="Metallophos"/>
    <property type="match status" value="1"/>
</dbReference>
<reference evidence="6 7" key="1">
    <citation type="submission" date="2022-01" db="EMBL/GenBank/DDBJ databases">
        <authorList>
            <person name="Won M."/>
            <person name="Kim S.-J."/>
            <person name="Kwon S.-W."/>
        </authorList>
    </citation>
    <scope>NUCLEOTIDE SEQUENCE [LARGE SCALE GENOMIC DNA]</scope>
    <source>
        <strain evidence="6 7">KCTC 23505</strain>
    </source>
</reference>
<dbReference type="InterPro" id="IPR029052">
    <property type="entry name" value="Metallo-depent_PP-like"/>
</dbReference>
<dbReference type="Gene3D" id="3.60.21.40">
    <property type="entry name" value="GpdQ, catalytic alpha/beta sandwich domain"/>
    <property type="match status" value="1"/>
</dbReference>
<dbReference type="PANTHER" id="PTHR42988:SF2">
    <property type="entry name" value="CYCLIC NUCLEOTIDE PHOSPHODIESTERASE CBUA0032-RELATED"/>
    <property type="match status" value="1"/>
</dbReference>
<evidence type="ECO:0000256" key="4">
    <source>
        <dbReference type="ARBA" id="ARBA00025742"/>
    </source>
</evidence>
<protein>
    <submittedName>
        <fullName evidence="6">Phosphodiesterase</fullName>
    </submittedName>
</protein>
<evidence type="ECO:0000313" key="6">
    <source>
        <dbReference type="EMBL" id="MCF3947862.1"/>
    </source>
</evidence>
<dbReference type="CDD" id="cd07402">
    <property type="entry name" value="MPP_GpdQ"/>
    <property type="match status" value="1"/>
</dbReference>
<name>A0ABS9E2I4_9PROT</name>
<evidence type="ECO:0000259" key="5">
    <source>
        <dbReference type="Pfam" id="PF00149"/>
    </source>
</evidence>
<comment type="caution">
    <text evidence="6">The sequence shown here is derived from an EMBL/GenBank/DDBJ whole genome shotgun (WGS) entry which is preliminary data.</text>
</comment>
<evidence type="ECO:0000256" key="1">
    <source>
        <dbReference type="ARBA" id="ARBA00022723"/>
    </source>
</evidence>
<organism evidence="6 7">
    <name type="scientific">Acidiphilium iwatense</name>
    <dbReference type="NCBI Taxonomy" id="768198"/>
    <lineage>
        <taxon>Bacteria</taxon>
        <taxon>Pseudomonadati</taxon>
        <taxon>Pseudomonadota</taxon>
        <taxon>Alphaproteobacteria</taxon>
        <taxon>Acetobacterales</taxon>
        <taxon>Acidocellaceae</taxon>
        <taxon>Acidiphilium</taxon>
    </lineage>
</organism>
<dbReference type="InterPro" id="IPR004843">
    <property type="entry name" value="Calcineurin-like_PHP"/>
</dbReference>
<dbReference type="Proteomes" id="UP001521209">
    <property type="component" value="Unassembled WGS sequence"/>
</dbReference>
<evidence type="ECO:0000256" key="3">
    <source>
        <dbReference type="ARBA" id="ARBA00023004"/>
    </source>
</evidence>
<sequence>MLIAQLTDLHVCSAGRPAARVVETNMLTERALRAVAGLRPAPDFVVISGDLTENGLIDEYKNLAALLERYLTMPIFVVPGNHDRRSNLRQILPHLPGVSSDSRFIQYVVEEFPVRLIMLDTVVPGHAHGELGPERLDFLDRSLTAAPHRPSLVVMHHPPFRCGVASMDSIHLRDSAAFTSVIARHQQVDRILSGHHHRMIIGRVAQAIAMVAPSIAHQWILDFDAAAPAALVMEPPAFMLHHWAREEGMSSHAVYVESYPGPFPGLTDPEYPGHGGAVS</sequence>
<comment type="similarity">
    <text evidence="4">Belongs to the cyclic nucleotide phosphodiesterase class-III family.</text>
</comment>
<dbReference type="Gene3D" id="3.30.750.180">
    <property type="entry name" value="GpdQ, beta-strand dimerisation domain"/>
    <property type="match status" value="1"/>
</dbReference>
<keyword evidence="7" id="KW-1185">Reference proteome</keyword>
<feature type="domain" description="Calcineurin-like phosphoesterase" evidence="5">
    <location>
        <begin position="1"/>
        <end position="198"/>
    </location>
</feature>
<dbReference type="InterPro" id="IPR042281">
    <property type="entry name" value="GpdQ_beta-strand"/>
</dbReference>
<dbReference type="EMBL" id="JAKGBZ010000032">
    <property type="protein sequence ID" value="MCF3947862.1"/>
    <property type="molecule type" value="Genomic_DNA"/>
</dbReference>
<evidence type="ECO:0000256" key="2">
    <source>
        <dbReference type="ARBA" id="ARBA00022801"/>
    </source>
</evidence>
<accession>A0ABS9E2I4</accession>
<keyword evidence="1" id="KW-0479">Metal-binding</keyword>
<evidence type="ECO:0000313" key="7">
    <source>
        <dbReference type="Proteomes" id="UP001521209"/>
    </source>
</evidence>
<gene>
    <name evidence="6" type="ORF">L2A60_14370</name>
</gene>